<dbReference type="Pfam" id="PF25396">
    <property type="entry name" value="ZNFX1"/>
    <property type="match status" value="1"/>
</dbReference>
<feature type="domain" description="RZ-type" evidence="10">
    <location>
        <begin position="1916"/>
        <end position="1997"/>
    </location>
</feature>
<dbReference type="Pfam" id="PF13087">
    <property type="entry name" value="AAA_12"/>
    <property type="match status" value="1"/>
</dbReference>
<comment type="subcellular location">
    <subcellularLocation>
        <location evidence="1">Cytoplasm</location>
    </subcellularLocation>
</comment>
<evidence type="ECO:0000259" key="10">
    <source>
        <dbReference type="PROSITE" id="PS51981"/>
    </source>
</evidence>
<dbReference type="CDD" id="cd06008">
    <property type="entry name" value="NF-X1-zinc-finger"/>
    <property type="match status" value="1"/>
</dbReference>
<accession>A0A1B6CRR7</accession>
<dbReference type="EMBL" id="GEDC01021385">
    <property type="protein sequence ID" value="JAS15913.1"/>
    <property type="molecule type" value="Transcribed_RNA"/>
</dbReference>
<dbReference type="PANTHER" id="PTHR10887">
    <property type="entry name" value="DNA2/NAM7 HELICASE FAMILY"/>
    <property type="match status" value="1"/>
</dbReference>
<keyword evidence="2" id="KW-0963">Cytoplasm</keyword>
<keyword evidence="4" id="KW-0677">Repeat</keyword>
<name>A0A1B6CRR7_9HEMI</name>
<keyword evidence="7" id="KW-0391">Immunity</keyword>
<dbReference type="InterPro" id="IPR047187">
    <property type="entry name" value="SF1_C_Upf1"/>
</dbReference>
<dbReference type="GO" id="GO:0008270">
    <property type="term" value="F:zinc ion binding"/>
    <property type="evidence" value="ECO:0007669"/>
    <property type="project" value="UniProtKB-KW"/>
</dbReference>
<dbReference type="PANTHER" id="PTHR10887:SF341">
    <property type="entry name" value="NFX1-TYPE ZINC FINGER-CONTAINING PROTEIN 1"/>
    <property type="match status" value="1"/>
</dbReference>
<dbReference type="InterPro" id="IPR046439">
    <property type="entry name" value="ZF_RZ_dom"/>
</dbReference>
<evidence type="ECO:0000256" key="8">
    <source>
        <dbReference type="SAM" id="Coils"/>
    </source>
</evidence>
<feature type="coiled-coil region" evidence="8">
    <location>
        <begin position="845"/>
        <end position="872"/>
    </location>
</feature>
<dbReference type="InterPro" id="IPR027417">
    <property type="entry name" value="P-loop_NTPase"/>
</dbReference>
<dbReference type="SMART" id="SM00438">
    <property type="entry name" value="ZnF_NFX"/>
    <property type="match status" value="8"/>
</dbReference>
<evidence type="ECO:0000256" key="1">
    <source>
        <dbReference type="ARBA" id="ARBA00004496"/>
    </source>
</evidence>
<dbReference type="SUPFAM" id="SSF52540">
    <property type="entry name" value="P-loop containing nucleoside triphosphate hydrolases"/>
    <property type="match status" value="1"/>
</dbReference>
<dbReference type="InterPro" id="IPR000967">
    <property type="entry name" value="Znf_NFX1"/>
</dbReference>
<feature type="compositionally biased region" description="Polar residues" evidence="9">
    <location>
        <begin position="43"/>
        <end position="69"/>
    </location>
</feature>
<dbReference type="GO" id="GO:0031380">
    <property type="term" value="C:nuclear RNA-directed RNA polymerase complex"/>
    <property type="evidence" value="ECO:0007669"/>
    <property type="project" value="TreeGrafter"/>
</dbReference>
<dbReference type="InterPro" id="IPR041679">
    <property type="entry name" value="DNA2/NAM7-like_C"/>
</dbReference>
<proteinExistence type="predicted"/>
<dbReference type="InterPro" id="IPR045055">
    <property type="entry name" value="DNA2/NAM7-like"/>
</dbReference>
<dbReference type="GO" id="GO:0002376">
    <property type="term" value="P:immune system process"/>
    <property type="evidence" value="ECO:0007669"/>
    <property type="project" value="UniProtKB-KW"/>
</dbReference>
<organism evidence="11">
    <name type="scientific">Clastoptera arizonana</name>
    <name type="common">Arizona spittle bug</name>
    <dbReference type="NCBI Taxonomy" id="38151"/>
    <lineage>
        <taxon>Eukaryota</taxon>
        <taxon>Metazoa</taxon>
        <taxon>Ecdysozoa</taxon>
        <taxon>Arthropoda</taxon>
        <taxon>Hexapoda</taxon>
        <taxon>Insecta</taxon>
        <taxon>Pterygota</taxon>
        <taxon>Neoptera</taxon>
        <taxon>Paraneoptera</taxon>
        <taxon>Hemiptera</taxon>
        <taxon>Auchenorrhyncha</taxon>
        <taxon>Cercopoidea</taxon>
        <taxon>Clastopteridae</taxon>
        <taxon>Clastoptera</taxon>
    </lineage>
</organism>
<dbReference type="InterPro" id="IPR057373">
    <property type="entry name" value="ZNFX1"/>
</dbReference>
<dbReference type="GO" id="GO:0005737">
    <property type="term" value="C:cytoplasm"/>
    <property type="evidence" value="ECO:0007669"/>
    <property type="project" value="UniProtKB-SubCell"/>
</dbReference>
<dbReference type="FunFam" id="3.40.50.300:FF:000742">
    <property type="entry name" value="NFX1-type zinc finger-containing protein 1"/>
    <property type="match status" value="1"/>
</dbReference>
<evidence type="ECO:0000256" key="6">
    <source>
        <dbReference type="ARBA" id="ARBA00022833"/>
    </source>
</evidence>
<evidence type="ECO:0000256" key="2">
    <source>
        <dbReference type="ARBA" id="ARBA00022490"/>
    </source>
</evidence>
<keyword evidence="3" id="KW-0479">Metal-binding</keyword>
<dbReference type="InterPro" id="IPR041677">
    <property type="entry name" value="DNA2/NAM7_AAA_11"/>
</dbReference>
<evidence type="ECO:0000256" key="5">
    <source>
        <dbReference type="ARBA" id="ARBA00022771"/>
    </source>
</evidence>
<feature type="region of interest" description="Disordered" evidence="9">
    <location>
        <begin position="24"/>
        <end position="72"/>
    </location>
</feature>
<evidence type="ECO:0000256" key="3">
    <source>
        <dbReference type="ARBA" id="ARBA00022723"/>
    </source>
</evidence>
<evidence type="ECO:0000256" key="4">
    <source>
        <dbReference type="ARBA" id="ARBA00022737"/>
    </source>
</evidence>
<dbReference type="PROSITE" id="PS51981">
    <property type="entry name" value="ZF_RZ"/>
    <property type="match status" value="1"/>
</dbReference>
<dbReference type="CDD" id="cd18808">
    <property type="entry name" value="SF1_C_Upf1"/>
    <property type="match status" value="1"/>
</dbReference>
<dbReference type="Pfam" id="PF13086">
    <property type="entry name" value="AAA_11"/>
    <property type="match status" value="1"/>
</dbReference>
<feature type="compositionally biased region" description="Basic and acidic residues" evidence="9">
    <location>
        <begin position="25"/>
        <end position="37"/>
    </location>
</feature>
<keyword evidence="8" id="KW-0175">Coiled coil</keyword>
<reference evidence="11" key="1">
    <citation type="submission" date="2015-12" db="EMBL/GenBank/DDBJ databases">
        <title>De novo transcriptome assembly of four potential Pierce s Disease insect vectors from Arizona vineyards.</title>
        <authorList>
            <person name="Tassone E.E."/>
        </authorList>
    </citation>
    <scope>NUCLEOTIDE SEQUENCE</scope>
</reference>
<gene>
    <name evidence="11" type="ORF">g.41642</name>
</gene>
<dbReference type="GO" id="GO:0031048">
    <property type="term" value="P:regulatory ncRNA-mediated heterochromatin formation"/>
    <property type="evidence" value="ECO:0007669"/>
    <property type="project" value="TreeGrafter"/>
</dbReference>
<evidence type="ECO:0000256" key="7">
    <source>
        <dbReference type="ARBA" id="ARBA00022859"/>
    </source>
</evidence>
<evidence type="ECO:0000256" key="9">
    <source>
        <dbReference type="SAM" id="MobiDB-lite"/>
    </source>
</evidence>
<keyword evidence="6" id="KW-0862">Zinc</keyword>
<evidence type="ECO:0000313" key="11">
    <source>
        <dbReference type="EMBL" id="JAS15913.1"/>
    </source>
</evidence>
<sequence>MASRGFPNNNEDWRCEKRKRIIRHQGSDDKVNKRSNNENRNNFLVQHNSGPQKDLTNSEGQNENDTYKTNRPRKLGYHKLKDISLEDPMNVLHKVANSHTGFEELINSKPLSNDVIALIMTITKKICSTQFMESKSKMLHLICNCSSFLEELTTFIINLPLDNNEQNIVRIKQFSENFIIFVQTVFEMMPTVALTSLKKLLISADMAFDYCLNTLKVDIGENINKLRNLISEFNCAMEKKEQEDKSKKLDNVTNFNIKDNFREIDVYPHVNDILSKRPYIQKNLPVGPFPSTEHYLNIQFHLLREDFISPLRSGINEYIGGQGDDKTKKFKSKFDSVRVYKKVRFLRPKTALNKFGYEVCFDVENKIKNINWQYSKKFMFGSLLLFSYNHFQSFFIATVVDRNLKDLETKRISVELVHTENFIIRAKDLMNQNFEMVESEVYFEPYYNVLNALKLLHTRNFPFEKYIINADCSPVPPKYIQNNFDVLKIKGRTNNYTFHILEKNNWPTPENLELDLAQFNAFKAALTNEFTVIQGPPGTGKTFLGLRIAETLLNNSSIWNYPNCPIMVICYTNHALDQFLEGLIPITDKIIRIGGQSKNPNLAPYNLREKRMQTFLDTSLSRDLRKKLSIAFNKIKALEGKIEILEKNNGIISLKSLSLILHPNCIKGNFNGQDEHLIEWLLEGMTMRNRENRKLAVSNIVEKVTFSEDNIIYDQNDFENSQRMEHVYIDAIQLDKVNIKSDDFEVHYACLKNNIQSVYEEKCKLYDELPKNENLTRNMLLDKMRKTKKTIDDLKSLSGYLEKNLTNTALSNSNYSKHLDSQQDVWRLSEADRWALYNLWIDKLKKKLVLEMANLEENHRTEVKQYEEARQMEDLRIIKEADIVGITTTTAAKLIGILDQLASKIVIAEEAAEVLEAHIITSLTTHCQHLILIGDHKQLRPKPAEYKLAKEFHLDISLFERMINNNMAPNLLCTQHRMRPQISKLLVPTIYPKLNDHTSVHNRENIRGMESNLFFFNHSNFEEEIEEMSSKKNIFECKMIVALARHLILQGYKANEVTILATYKGQMFAIKKEWENFNIAPGLRITVVDNYQGEESKIILLSLVRSNKEGKIGFLKTDNRVCVALSRARDGLYIFGNMDNLVASSSIWPKIKESLEAQNALGRGLILKCVNHPDQLTRITDPNDFSQVIEGGCNQLCLEEMPCGHVCKRLCHVTNKDHSLNKCTQECTKLCPEGHKCNKRCFQTCGSCQVPVSRILPCNHTPMLPCSTDIETYFCKTLIAVKFKSCEHTCTIPCGSKGNSRCTEPCEFRLECGHSCVKKCHVNYDPDHLKYICQKPCSRKPIGCSQDHECKRLCHEECEPCTIKVAKTLDCGHKMTEKCNIKPVCRSDCNRLRPCGHYCKKKCKENCGNCMVLVKKEIVGCQHQMPIYCYLPPEKQFCKGECTKTLPCGHRCNKTCKEVCCSDDCVELVEAHIDLPCGHKIAYLPCNKKDHRIFDLTQDELLQYCGQPCGNRLECDHYCEGTCGQCMQGRIHKVCEQPCGNVLICNHSCPVPCRQICPPCSKPCAFKCAHSKCPKKCGEVCIPCKENCTNNCEHHFCKLKCNQICKRPPCENPCRKKFDCGHSCVGFCGEPCPPCKPCNPQEYEEFFFTGEETEEDAKFVLLEDCQHVFEVNGLTQWMNITPEGGEIVLKCCPKCKTVITKVIRFQKIIKTILADVKRIKEKAFGEVKQIRAEREELRNKLVTKVSFNGFAEYKEDANELLKLRNFLIDDLEIVKKGRRNELDFQKLNLYKFMTEYILDIEKRLIEDLKHLSGECQKDVFKQVNFLISVLKKRDAKISRSDIDGFFLELNRFHRYVDLKMIESSRQYRENQRPDVKRKYEETFNTIQTFNSFSHNIDIVSKDLLKELKKLANTAVLTSEERKMLHEAMSTSFYGGVRGTGHWFKCPNGHIYCITECGGAMVEAICPEKGCNQKIGGTNHTYRSDQRLASEMDGASHAAWSAGNNMGNYQF</sequence>
<dbReference type="Gene3D" id="3.40.50.300">
    <property type="entry name" value="P-loop containing nucleotide triphosphate hydrolases"/>
    <property type="match status" value="3"/>
</dbReference>
<keyword evidence="5" id="KW-0863">Zinc-finger</keyword>
<protein>
    <recommendedName>
        <fullName evidence="10">RZ-type domain-containing protein</fullName>
    </recommendedName>
</protein>
<dbReference type="GO" id="GO:0004386">
    <property type="term" value="F:helicase activity"/>
    <property type="evidence" value="ECO:0007669"/>
    <property type="project" value="InterPro"/>
</dbReference>